<keyword evidence="3" id="KW-0997">Cell inner membrane</keyword>
<feature type="transmembrane region" description="Helical" evidence="7">
    <location>
        <begin position="12"/>
        <end position="36"/>
    </location>
</feature>
<keyword evidence="6 8" id="KW-0012">Acyltransferase</keyword>
<evidence type="ECO:0000256" key="2">
    <source>
        <dbReference type="ARBA" id="ARBA00022475"/>
    </source>
</evidence>
<name>A0A5C7BF50_9FLAO</name>
<accession>A0A5C7BF50</accession>
<evidence type="ECO:0000256" key="7">
    <source>
        <dbReference type="SAM" id="Phobius"/>
    </source>
</evidence>
<dbReference type="CDD" id="cd07984">
    <property type="entry name" value="LPLAT_LABLAT-like"/>
    <property type="match status" value="1"/>
</dbReference>
<gene>
    <name evidence="8" type="ORF">ES692_02735</name>
</gene>
<dbReference type="RefSeq" id="WP_028873576.1">
    <property type="nucleotide sequence ID" value="NZ_VOSB01000003.1"/>
</dbReference>
<keyword evidence="9" id="KW-1185">Reference proteome</keyword>
<dbReference type="PANTHER" id="PTHR30606:SF10">
    <property type="entry name" value="PHOSPHATIDYLINOSITOL MANNOSIDE ACYLTRANSFERASE"/>
    <property type="match status" value="1"/>
</dbReference>
<evidence type="ECO:0000256" key="1">
    <source>
        <dbReference type="ARBA" id="ARBA00004533"/>
    </source>
</evidence>
<evidence type="ECO:0000256" key="5">
    <source>
        <dbReference type="ARBA" id="ARBA00023136"/>
    </source>
</evidence>
<dbReference type="GO" id="GO:0009247">
    <property type="term" value="P:glycolipid biosynthetic process"/>
    <property type="evidence" value="ECO:0007669"/>
    <property type="project" value="UniProtKB-ARBA"/>
</dbReference>
<reference evidence="8 9" key="1">
    <citation type="submission" date="2019-08" db="EMBL/GenBank/DDBJ databases">
        <title>Genome of Psychroserpens burtonensis ACAM 167.</title>
        <authorList>
            <person name="Bowman J.P."/>
        </authorList>
    </citation>
    <scope>NUCLEOTIDE SEQUENCE [LARGE SCALE GENOMIC DNA]</scope>
    <source>
        <strain evidence="8 9">ACAM 167</strain>
    </source>
</reference>
<dbReference type="Proteomes" id="UP000321938">
    <property type="component" value="Unassembled WGS sequence"/>
</dbReference>
<organism evidence="8 9">
    <name type="scientific">Psychroserpens burtonensis</name>
    <dbReference type="NCBI Taxonomy" id="49278"/>
    <lineage>
        <taxon>Bacteria</taxon>
        <taxon>Pseudomonadati</taxon>
        <taxon>Bacteroidota</taxon>
        <taxon>Flavobacteriia</taxon>
        <taxon>Flavobacteriales</taxon>
        <taxon>Flavobacteriaceae</taxon>
        <taxon>Psychroserpens</taxon>
    </lineage>
</organism>
<dbReference type="OrthoDB" id="9801955at2"/>
<evidence type="ECO:0000256" key="6">
    <source>
        <dbReference type="ARBA" id="ARBA00023315"/>
    </source>
</evidence>
<keyword evidence="4 8" id="KW-0808">Transferase</keyword>
<dbReference type="GO" id="GO:0016746">
    <property type="term" value="F:acyltransferase activity"/>
    <property type="evidence" value="ECO:0007669"/>
    <property type="project" value="UniProtKB-KW"/>
</dbReference>
<dbReference type="PANTHER" id="PTHR30606">
    <property type="entry name" value="LIPID A BIOSYNTHESIS LAUROYL ACYLTRANSFERASE"/>
    <property type="match status" value="1"/>
</dbReference>
<dbReference type="Pfam" id="PF03279">
    <property type="entry name" value="Lip_A_acyltrans"/>
    <property type="match status" value="1"/>
</dbReference>
<evidence type="ECO:0000313" key="8">
    <source>
        <dbReference type="EMBL" id="TXE19683.1"/>
    </source>
</evidence>
<dbReference type="EMBL" id="VOSB01000003">
    <property type="protein sequence ID" value="TXE19683.1"/>
    <property type="molecule type" value="Genomic_DNA"/>
</dbReference>
<dbReference type="InterPro" id="IPR004960">
    <property type="entry name" value="LipA_acyltrans"/>
</dbReference>
<keyword evidence="7" id="KW-0812">Transmembrane</keyword>
<dbReference type="STRING" id="1123037.GCA_000425305_00911"/>
<keyword evidence="5 7" id="KW-0472">Membrane</keyword>
<dbReference type="PIRSF" id="PIRSF026649">
    <property type="entry name" value="MsbB"/>
    <property type="match status" value="1"/>
</dbReference>
<proteinExistence type="predicted"/>
<evidence type="ECO:0000256" key="4">
    <source>
        <dbReference type="ARBA" id="ARBA00022679"/>
    </source>
</evidence>
<comment type="subcellular location">
    <subcellularLocation>
        <location evidence="1">Cell inner membrane</location>
    </subcellularLocation>
</comment>
<sequence length="300" mass="35979">MQFIIYILVYPFLWLISILPFRLLYAFSDVLFLLIFRVIGYRKKVVLSNLRLAFPEKEDKEIKAITKKFYHHLCDMMVEAIKSLTITEAEIKKRFTFTNVEILQDLEKNRRSVALMCGHYGSWEWIFVLQSYIKNKGYAVYKRIANKYFDKLIKRIRAKYNSELITTKETIPTLLKTKVHKTTFVCGFVSDQAAKPWKALHWAEFMGHRVPMHTGAEMLAKRLDLAVVFFRVKRLKRGYYETTFETITEHPKEFKNYEITNVFFKLVEQQIYEAPEYYLWTHKRWKDKDKSPKDYNKVKA</sequence>
<dbReference type="AlphaFoldDB" id="A0A5C7BF50"/>
<comment type="caution">
    <text evidence="8">The sequence shown here is derived from an EMBL/GenBank/DDBJ whole genome shotgun (WGS) entry which is preliminary data.</text>
</comment>
<evidence type="ECO:0000313" key="9">
    <source>
        <dbReference type="Proteomes" id="UP000321938"/>
    </source>
</evidence>
<keyword evidence="7" id="KW-1133">Transmembrane helix</keyword>
<protein>
    <submittedName>
        <fullName evidence="8">Lipid A biosynthesis acyltransferase</fullName>
    </submittedName>
</protein>
<evidence type="ECO:0000256" key="3">
    <source>
        <dbReference type="ARBA" id="ARBA00022519"/>
    </source>
</evidence>
<keyword evidence="2" id="KW-1003">Cell membrane</keyword>
<dbReference type="GO" id="GO:0005886">
    <property type="term" value="C:plasma membrane"/>
    <property type="evidence" value="ECO:0007669"/>
    <property type="project" value="UniProtKB-SubCell"/>
</dbReference>